<evidence type="ECO:0000256" key="1">
    <source>
        <dbReference type="SAM" id="MobiDB-lite"/>
    </source>
</evidence>
<feature type="region of interest" description="Disordered" evidence="1">
    <location>
        <begin position="107"/>
        <end position="136"/>
    </location>
</feature>
<reference evidence="2" key="1">
    <citation type="submission" date="2021-05" db="EMBL/GenBank/DDBJ databases">
        <authorList>
            <person name="Alioto T."/>
            <person name="Alioto T."/>
            <person name="Gomez Garrido J."/>
        </authorList>
    </citation>
    <scope>NUCLEOTIDE SEQUENCE</scope>
</reference>
<organism evidence="2">
    <name type="scientific">Culex pipiens</name>
    <name type="common">House mosquito</name>
    <dbReference type="NCBI Taxonomy" id="7175"/>
    <lineage>
        <taxon>Eukaryota</taxon>
        <taxon>Metazoa</taxon>
        <taxon>Ecdysozoa</taxon>
        <taxon>Arthropoda</taxon>
        <taxon>Hexapoda</taxon>
        <taxon>Insecta</taxon>
        <taxon>Pterygota</taxon>
        <taxon>Neoptera</taxon>
        <taxon>Endopterygota</taxon>
        <taxon>Diptera</taxon>
        <taxon>Nematocera</taxon>
        <taxon>Culicoidea</taxon>
        <taxon>Culicidae</taxon>
        <taxon>Culicinae</taxon>
        <taxon>Culicini</taxon>
        <taxon>Culex</taxon>
        <taxon>Culex</taxon>
    </lineage>
</organism>
<dbReference type="EMBL" id="HBUE01284557">
    <property type="protein sequence ID" value="CAG6570738.1"/>
    <property type="molecule type" value="Transcribed_RNA"/>
</dbReference>
<evidence type="ECO:0000313" key="2">
    <source>
        <dbReference type="EMBL" id="CAG6570738.1"/>
    </source>
</evidence>
<feature type="compositionally biased region" description="Basic residues" evidence="1">
    <location>
        <begin position="111"/>
        <end position="123"/>
    </location>
</feature>
<dbReference type="EMBL" id="HBUE01178979">
    <property type="protein sequence ID" value="CAG6519187.1"/>
    <property type="molecule type" value="Transcribed_RNA"/>
</dbReference>
<name>A0A8D8JHF8_CULPI</name>
<protein>
    <submittedName>
        <fullName evidence="2">(northern house mosquito) hypothetical protein</fullName>
    </submittedName>
</protein>
<dbReference type="AlphaFoldDB" id="A0A8D8JHF8"/>
<proteinExistence type="predicted"/>
<accession>A0A8D8JHF8</accession>
<sequence length="136" mass="16040">MRHIKYHGINLIFNLTTISSVLESAQLKKWPFRMFRIPVPNPFHERTQNSHATHQKTWNNLMLSKLQTQFQIFSDLLDQFGISAGVRKPKVIFPNWFDFSPGNVRTESKRQKINKTKKTKPKLTYKLNQGKIEQKS</sequence>